<evidence type="ECO:0000313" key="2">
    <source>
        <dbReference type="EMBL" id="NBN77869.1"/>
    </source>
</evidence>
<dbReference type="AlphaFoldDB" id="A0A7X5F1N2"/>
<name>A0A7X5F1N2_9HYPH</name>
<keyword evidence="1" id="KW-1133">Transmembrane helix</keyword>
<organism evidence="2 3">
    <name type="scientific">Pannonibacter tanglangensis</name>
    <dbReference type="NCBI Taxonomy" id="2750084"/>
    <lineage>
        <taxon>Bacteria</taxon>
        <taxon>Pseudomonadati</taxon>
        <taxon>Pseudomonadota</taxon>
        <taxon>Alphaproteobacteria</taxon>
        <taxon>Hyphomicrobiales</taxon>
        <taxon>Stappiaceae</taxon>
        <taxon>Pannonibacter</taxon>
    </lineage>
</organism>
<sequence>MQIEKIQSPKTTSDGYNLAGIAALLAVAILTVIASAAFAFAEMPTQGASAKGNRLSSDLPASCQGQAWGNWSEGCLESLSGKAGLRRIGAITVEERPSENLSVLVRQTPSS</sequence>
<keyword evidence="1" id="KW-0472">Membrane</keyword>
<proteinExistence type="predicted"/>
<evidence type="ECO:0000313" key="3">
    <source>
        <dbReference type="Proteomes" id="UP000586722"/>
    </source>
</evidence>
<keyword evidence="3" id="KW-1185">Reference proteome</keyword>
<gene>
    <name evidence="2" type="ORF">GWI72_06250</name>
</gene>
<feature type="transmembrane region" description="Helical" evidence="1">
    <location>
        <begin position="18"/>
        <end position="41"/>
    </location>
</feature>
<protein>
    <submittedName>
        <fullName evidence="2">Uncharacterized protein</fullName>
    </submittedName>
</protein>
<dbReference type="EMBL" id="JAABLQ010000001">
    <property type="protein sequence ID" value="NBN77869.1"/>
    <property type="molecule type" value="Genomic_DNA"/>
</dbReference>
<dbReference type="RefSeq" id="WP_161708146.1">
    <property type="nucleotide sequence ID" value="NZ_JAABLQ010000001.1"/>
</dbReference>
<evidence type="ECO:0000256" key="1">
    <source>
        <dbReference type="SAM" id="Phobius"/>
    </source>
</evidence>
<comment type="caution">
    <text evidence="2">The sequence shown here is derived from an EMBL/GenBank/DDBJ whole genome shotgun (WGS) entry which is preliminary data.</text>
</comment>
<reference evidence="3" key="1">
    <citation type="submission" date="2020-01" db="EMBL/GenBank/DDBJ databases">
        <authorList>
            <person name="Fang Y."/>
            <person name="Sun R."/>
            <person name="Nie L."/>
            <person name="He J."/>
            <person name="Hao L."/>
            <person name="Wang L."/>
            <person name="Su S."/>
            <person name="Lv E."/>
            <person name="Zhang Z."/>
            <person name="Xie R."/>
            <person name="Liu H."/>
        </authorList>
    </citation>
    <scope>NUCLEOTIDE SEQUENCE [LARGE SCALE GENOMIC DNA]</scope>
    <source>
        <strain evidence="3">XCT-53</strain>
    </source>
</reference>
<accession>A0A7X5F1N2</accession>
<keyword evidence="1" id="KW-0812">Transmembrane</keyword>
<dbReference type="Proteomes" id="UP000586722">
    <property type="component" value="Unassembled WGS sequence"/>
</dbReference>